<dbReference type="PROSITE" id="PS00122">
    <property type="entry name" value="CARBOXYLESTERASE_B_1"/>
    <property type="match status" value="1"/>
</dbReference>
<dbReference type="InterPro" id="IPR050654">
    <property type="entry name" value="AChE-related_enzymes"/>
</dbReference>
<dbReference type="PANTHER" id="PTHR43918">
    <property type="entry name" value="ACETYLCHOLINESTERASE"/>
    <property type="match status" value="1"/>
</dbReference>
<evidence type="ECO:0000313" key="5">
    <source>
        <dbReference type="EMBL" id="CAH1788649.1"/>
    </source>
</evidence>
<protein>
    <recommendedName>
        <fullName evidence="4">Carboxylic ester hydrolase</fullName>
        <ecNumber evidence="4">3.1.1.-</ecNumber>
    </recommendedName>
</protein>
<reference evidence="5" key="1">
    <citation type="submission" date="2022-03" db="EMBL/GenBank/DDBJ databases">
        <authorList>
            <person name="Martin C."/>
        </authorList>
    </citation>
    <scope>NUCLEOTIDE SEQUENCE</scope>
</reference>
<dbReference type="EMBL" id="CAIIXF020000007">
    <property type="protein sequence ID" value="CAH1788649.1"/>
    <property type="molecule type" value="Genomic_DNA"/>
</dbReference>
<evidence type="ECO:0000256" key="4">
    <source>
        <dbReference type="RuleBase" id="RU361235"/>
    </source>
</evidence>
<dbReference type="EC" id="3.1.1.-" evidence="4"/>
<dbReference type="PANTHER" id="PTHR43918:SF4">
    <property type="entry name" value="CARBOXYLIC ESTER HYDROLASE"/>
    <property type="match status" value="1"/>
</dbReference>
<comment type="caution">
    <text evidence="5">The sequence shown here is derived from an EMBL/GenBank/DDBJ whole genome shotgun (WGS) entry which is preliminary data.</text>
</comment>
<dbReference type="Pfam" id="PF00135">
    <property type="entry name" value="COesterase"/>
    <property type="match status" value="1"/>
</dbReference>
<proteinExistence type="inferred from homology"/>
<dbReference type="PROSITE" id="PS00941">
    <property type="entry name" value="CARBOXYLESTERASE_B_2"/>
    <property type="match status" value="1"/>
</dbReference>
<keyword evidence="6" id="KW-1185">Reference proteome</keyword>
<name>A0A8J1Y4N7_OWEFU</name>
<keyword evidence="3 4" id="KW-0378">Hydrolase</keyword>
<dbReference type="InterPro" id="IPR019826">
    <property type="entry name" value="Carboxylesterase_B_AS"/>
</dbReference>
<dbReference type="SUPFAM" id="SSF53474">
    <property type="entry name" value="alpha/beta-Hydrolases"/>
    <property type="match status" value="1"/>
</dbReference>
<organism evidence="5 6">
    <name type="scientific">Owenia fusiformis</name>
    <name type="common">Polychaete worm</name>
    <dbReference type="NCBI Taxonomy" id="6347"/>
    <lineage>
        <taxon>Eukaryota</taxon>
        <taxon>Metazoa</taxon>
        <taxon>Spiralia</taxon>
        <taxon>Lophotrochozoa</taxon>
        <taxon>Annelida</taxon>
        <taxon>Polychaeta</taxon>
        <taxon>Sedentaria</taxon>
        <taxon>Canalipalpata</taxon>
        <taxon>Sabellida</taxon>
        <taxon>Oweniida</taxon>
        <taxon>Oweniidae</taxon>
        <taxon>Owenia</taxon>
    </lineage>
</organism>
<evidence type="ECO:0000256" key="2">
    <source>
        <dbReference type="ARBA" id="ARBA00022487"/>
    </source>
</evidence>
<comment type="similarity">
    <text evidence="1 4">Belongs to the type-B carboxylesterase/lipase family.</text>
</comment>
<dbReference type="InterPro" id="IPR002018">
    <property type="entry name" value="CarbesteraseB"/>
</dbReference>
<evidence type="ECO:0000313" key="6">
    <source>
        <dbReference type="Proteomes" id="UP000749559"/>
    </source>
</evidence>
<evidence type="ECO:0000256" key="1">
    <source>
        <dbReference type="ARBA" id="ARBA00005964"/>
    </source>
</evidence>
<sequence>MLQSSSLRYKMGSSVLRIGCSFILCCLGLGGQTTASIVTIRGTSQLRGTIEYAINSTKPIQVFRAVPYAKPPVDAMRFKAPEDVEWWNGERNASGASPICPQQGMSSPLMKEDCLTLDIYTPTIDVNASLAIQIWIHGGAFKDGSSSEFQGIAMATYENVIFISINYRLGILGFLTSNSSEAPGNQGLWDQRQAFMWVKENIKPFGGDPNKITISGESAGSIAVSAHILSPKTEGLFEQAISQSGTATAAARVSLMKQELPKTQLLAQTIGCCTNCTISELDGYMACLRNVTIEKILDLQSYTTPQPVIDNNYILDNPYNMYTQGKFKHVPYLIGFNGDEGANFYDKSIPSRSSLKELIKQYASDFYPENVDAIVEVAVPLYVDGRDTDKDRAVALSDFIGDLRYIGPSNDVGRKYTQVAPTFMYRFAHRPSSSTRQQWASAGHADEIQYTQGDPFVNHGSGSYTENEKILSGQIMRYWANFIKSGSPNSEDTPLQWSRFDCKEKGYLNIEQDGKFTSQKDYNVDRMFAWAETIPKLDSFRKNNQTTWKCDSTDTSRGATLFSFNIQCVLLMVLVDLISWL</sequence>
<dbReference type="GO" id="GO:0052689">
    <property type="term" value="F:carboxylic ester hydrolase activity"/>
    <property type="evidence" value="ECO:0007669"/>
    <property type="project" value="UniProtKB-KW"/>
</dbReference>
<dbReference type="AlphaFoldDB" id="A0A8J1Y4N7"/>
<keyword evidence="2" id="KW-0719">Serine esterase</keyword>
<dbReference type="OrthoDB" id="408631at2759"/>
<dbReference type="Proteomes" id="UP000749559">
    <property type="component" value="Unassembled WGS sequence"/>
</dbReference>
<dbReference type="InterPro" id="IPR019819">
    <property type="entry name" value="Carboxylesterase_B_CS"/>
</dbReference>
<dbReference type="Gene3D" id="3.40.50.1820">
    <property type="entry name" value="alpha/beta hydrolase"/>
    <property type="match status" value="1"/>
</dbReference>
<evidence type="ECO:0000256" key="3">
    <source>
        <dbReference type="ARBA" id="ARBA00022801"/>
    </source>
</evidence>
<dbReference type="InterPro" id="IPR029058">
    <property type="entry name" value="AB_hydrolase_fold"/>
</dbReference>
<accession>A0A8J1Y4N7</accession>
<gene>
    <name evidence="5" type="ORF">OFUS_LOCUS14138</name>
</gene>